<reference evidence="1 2" key="1">
    <citation type="submission" date="2018-02" db="EMBL/GenBank/DDBJ databases">
        <title>Draft genome sequences of four Legionella pneumophila clinical strains isolated in Ontario.</title>
        <authorList>
            <person name="Fortuna A."/>
            <person name="Ramnarine R."/>
            <person name="Li A."/>
            <person name="Frantz C."/>
            <person name="Mallo G."/>
        </authorList>
    </citation>
    <scope>NUCLEOTIDE SEQUENCE [LARGE SCALE GENOMIC DNA]</scope>
    <source>
        <strain evidence="1 2">LG61</strain>
    </source>
</reference>
<evidence type="ECO:0000313" key="2">
    <source>
        <dbReference type="Proteomes" id="UP000239239"/>
    </source>
</evidence>
<dbReference type="EMBL" id="PQWY01000012">
    <property type="protein sequence ID" value="PPK30151.1"/>
    <property type="molecule type" value="Genomic_DNA"/>
</dbReference>
<gene>
    <name evidence="1" type="ORF">C3928_08705</name>
</gene>
<sequence>MYLIREQENVWESGVAKEKNKLKPIDAPIYSYWQALYMSFYSKRLFVDVGKHWRGIGLIYLLLVIAICSIPFSIRIASDFNKTFNQQIIEPLLQLPTVYVQNGNVIFDKPMPYLIKNDRNQVVIIIDTTGQVTDFTEKYPYLNILIKKNSINFLLPTPELLGSSPVNEQKGVPIVQPLDKEMNMVFDGKKIIQDNAITGLKYASQLMIYPIVVAILYSIMVTVLLVIAFLGQVFSRIFFSFTISFKKSSRLLMVASTPMLVVLVIMLSLHFIFPGFGVILLILMAAYYSYGVYGLRDESRKMVLK</sequence>
<proteinExistence type="predicted"/>
<dbReference type="AlphaFoldDB" id="A0A2S6EYB0"/>
<accession>A0A2S6EYB0</accession>
<name>A0A2S6EYB0_LEGPN</name>
<protein>
    <submittedName>
        <fullName evidence="1">DUF1189 domain-containing protein</fullName>
    </submittedName>
</protein>
<dbReference type="Pfam" id="PF06691">
    <property type="entry name" value="DUF1189"/>
    <property type="match status" value="1"/>
</dbReference>
<organism evidence="1 2">
    <name type="scientific">Legionella pneumophila</name>
    <dbReference type="NCBI Taxonomy" id="446"/>
    <lineage>
        <taxon>Bacteria</taxon>
        <taxon>Pseudomonadati</taxon>
        <taxon>Pseudomonadota</taxon>
        <taxon>Gammaproteobacteria</taxon>
        <taxon>Legionellales</taxon>
        <taxon>Legionellaceae</taxon>
        <taxon>Legionella</taxon>
    </lineage>
</organism>
<dbReference type="InterPro" id="IPR009574">
    <property type="entry name" value="DUF1189"/>
</dbReference>
<comment type="caution">
    <text evidence="1">The sequence shown here is derived from an EMBL/GenBank/DDBJ whole genome shotgun (WGS) entry which is preliminary data.</text>
</comment>
<dbReference type="OrthoDB" id="5634905at2"/>
<evidence type="ECO:0000313" key="1">
    <source>
        <dbReference type="EMBL" id="PPK30151.1"/>
    </source>
</evidence>
<dbReference type="RefSeq" id="WP_080272153.1">
    <property type="nucleotide sequence ID" value="NZ_CP017601.1"/>
</dbReference>
<dbReference type="Proteomes" id="UP000239239">
    <property type="component" value="Unassembled WGS sequence"/>
</dbReference>